<organism evidence="1 2">
    <name type="scientific">Aequorivita iocasae</name>
    <dbReference type="NCBI Taxonomy" id="2803865"/>
    <lineage>
        <taxon>Bacteria</taxon>
        <taxon>Pseudomonadati</taxon>
        <taxon>Bacteroidota</taxon>
        <taxon>Flavobacteriia</taxon>
        <taxon>Flavobacteriales</taxon>
        <taxon>Flavobacteriaceae</taxon>
        <taxon>Aequorivita</taxon>
    </lineage>
</organism>
<sequence>MIFTAKKSYLRILTIVLPIITAYLISCKNDEVDAIITISEQEIEKLFPEKYTFQHLENRPSGFISQNGKRKFTYEANKFSKKISIRNPYILDTLNGRVLRIISLDTITENKFLLDFKLIDLKSERIPEIFGNQRKKDIHYEILSIKSLSTSPISKSELLTIIQKLVKN</sequence>
<name>A0ABX7DQV4_9FLAO</name>
<protein>
    <recommendedName>
        <fullName evidence="3">Lipoprotein</fullName>
    </recommendedName>
</protein>
<evidence type="ECO:0008006" key="3">
    <source>
        <dbReference type="Google" id="ProtNLM"/>
    </source>
</evidence>
<keyword evidence="2" id="KW-1185">Reference proteome</keyword>
<accession>A0ABX7DQV4</accession>
<reference evidence="1 2" key="1">
    <citation type="submission" date="2021-01" db="EMBL/GenBank/DDBJ databases">
        <title>Aequorivita sp. strain KX20305, a bacterium isolated from the sediment collected at a cold seep field in South China Sea.</title>
        <authorList>
            <person name="Zhang H."/>
            <person name="Li C."/>
        </authorList>
    </citation>
    <scope>NUCLEOTIDE SEQUENCE [LARGE SCALE GENOMIC DNA]</scope>
    <source>
        <strain evidence="1 2">KX20305</strain>
    </source>
</reference>
<gene>
    <name evidence="1" type="ORF">JK629_14530</name>
</gene>
<dbReference type="EMBL" id="CP068439">
    <property type="protein sequence ID" value="QQX76521.1"/>
    <property type="molecule type" value="Genomic_DNA"/>
</dbReference>
<evidence type="ECO:0000313" key="1">
    <source>
        <dbReference type="EMBL" id="QQX76521.1"/>
    </source>
</evidence>
<dbReference type="RefSeq" id="WP_202336325.1">
    <property type="nucleotide sequence ID" value="NZ_CP068439.1"/>
</dbReference>
<proteinExistence type="predicted"/>
<evidence type="ECO:0000313" key="2">
    <source>
        <dbReference type="Proteomes" id="UP000629420"/>
    </source>
</evidence>
<dbReference type="Proteomes" id="UP000629420">
    <property type="component" value="Chromosome"/>
</dbReference>